<gene>
    <name evidence="1" type="ORF">AVEN_246765_1</name>
</gene>
<organism evidence="1 2">
    <name type="scientific">Araneus ventricosus</name>
    <name type="common">Orbweaver spider</name>
    <name type="synonym">Epeira ventricosa</name>
    <dbReference type="NCBI Taxonomy" id="182803"/>
    <lineage>
        <taxon>Eukaryota</taxon>
        <taxon>Metazoa</taxon>
        <taxon>Ecdysozoa</taxon>
        <taxon>Arthropoda</taxon>
        <taxon>Chelicerata</taxon>
        <taxon>Arachnida</taxon>
        <taxon>Araneae</taxon>
        <taxon>Araneomorphae</taxon>
        <taxon>Entelegynae</taxon>
        <taxon>Araneoidea</taxon>
        <taxon>Araneidae</taxon>
        <taxon>Araneus</taxon>
    </lineage>
</organism>
<reference evidence="1 2" key="1">
    <citation type="journal article" date="2019" name="Sci. Rep.">
        <title>Orb-weaving spider Araneus ventricosus genome elucidates the spidroin gene catalogue.</title>
        <authorList>
            <person name="Kono N."/>
            <person name="Nakamura H."/>
            <person name="Ohtoshi R."/>
            <person name="Moran D.A.P."/>
            <person name="Shinohara A."/>
            <person name="Yoshida Y."/>
            <person name="Fujiwara M."/>
            <person name="Mori M."/>
            <person name="Tomita M."/>
            <person name="Arakawa K."/>
        </authorList>
    </citation>
    <scope>NUCLEOTIDE SEQUENCE [LARGE SCALE GENOMIC DNA]</scope>
</reference>
<evidence type="ECO:0000313" key="2">
    <source>
        <dbReference type="Proteomes" id="UP000499080"/>
    </source>
</evidence>
<dbReference type="AlphaFoldDB" id="A0A4Y2QYP5"/>
<name>A0A4Y2QYP5_ARAVE</name>
<evidence type="ECO:0000313" key="1">
    <source>
        <dbReference type="EMBL" id="GBN68431.1"/>
    </source>
</evidence>
<accession>A0A4Y2QYP5</accession>
<sequence length="108" mass="12502">MRFDIRHDDTKFFISHFLQTQILDSPMPFSDFTAESIVKTEWSNPLQKFLYTSFPPDPNPGFANAFSDFTAESIVKTEWSNPLQNVLIPHFPRPKSVHNHLSDFTGNQ</sequence>
<protein>
    <submittedName>
        <fullName evidence="1">Uncharacterized protein</fullName>
    </submittedName>
</protein>
<comment type="caution">
    <text evidence="1">The sequence shown here is derived from an EMBL/GenBank/DDBJ whole genome shotgun (WGS) entry which is preliminary data.</text>
</comment>
<dbReference type="EMBL" id="BGPR01015213">
    <property type="protein sequence ID" value="GBN68431.1"/>
    <property type="molecule type" value="Genomic_DNA"/>
</dbReference>
<keyword evidence="2" id="KW-1185">Reference proteome</keyword>
<proteinExistence type="predicted"/>
<dbReference type="Proteomes" id="UP000499080">
    <property type="component" value="Unassembled WGS sequence"/>
</dbReference>